<accession>A0A646QIW7</accession>
<protein>
    <submittedName>
        <fullName evidence="2">ATP synthase F0 subunit 8</fullName>
    </submittedName>
</protein>
<keyword evidence="2" id="KW-0496">Mitochondrion</keyword>
<keyword evidence="1" id="KW-1133">Transmembrane helix</keyword>
<organism evidence="2">
    <name type="scientific">Elaphe sauromates</name>
    <name type="common">Sarmatian rat snake</name>
    <dbReference type="NCBI Taxonomy" id="213858"/>
    <lineage>
        <taxon>Eukaryota</taxon>
        <taxon>Metazoa</taxon>
        <taxon>Chordata</taxon>
        <taxon>Craniata</taxon>
        <taxon>Vertebrata</taxon>
        <taxon>Euteleostomi</taxon>
        <taxon>Lepidosauria</taxon>
        <taxon>Squamata</taxon>
        <taxon>Bifurcata</taxon>
        <taxon>Unidentata</taxon>
        <taxon>Episquamata</taxon>
        <taxon>Toxicofera</taxon>
        <taxon>Serpentes</taxon>
        <taxon>Colubroidea</taxon>
        <taxon>Colubridae</taxon>
        <taxon>Colubrinae</taxon>
        <taxon>Elaphe</taxon>
    </lineage>
</organism>
<proteinExistence type="predicted"/>
<sequence length="51" mass="5973">MPQLDTIYTLMTHLWTWTVLYLMTQKIKTVMMTTCPVTCLTPKPTTAPQWL</sequence>
<dbReference type="EMBL" id="MK070315">
    <property type="protein sequence ID" value="QAA79064.1"/>
    <property type="molecule type" value="Genomic_DNA"/>
</dbReference>
<evidence type="ECO:0000256" key="1">
    <source>
        <dbReference type="SAM" id="Phobius"/>
    </source>
</evidence>
<reference evidence="2" key="1">
    <citation type="submission" date="2018-10" db="EMBL/GenBank/DDBJ databases">
        <title>Complete mitochondrial genome of the Blotched snake, Elaphe sauromates (Pallas, 1814).</title>
        <authorList>
            <person name="Jablonski D."/>
            <person name="Soltys K."/>
            <person name="Duris F."/>
            <person name="Kukushkin O."/>
            <person name="Simonov E."/>
        </authorList>
    </citation>
    <scope>NUCLEOTIDE SEQUENCE</scope>
    <source>
        <strain evidence="2">1179</strain>
    </source>
</reference>
<geneLocation type="mitochondrion" evidence="2"/>
<evidence type="ECO:0000313" key="2">
    <source>
        <dbReference type="EMBL" id="QAA79064.1"/>
    </source>
</evidence>
<keyword evidence="1" id="KW-0812">Transmembrane</keyword>
<dbReference type="AlphaFoldDB" id="A0A646QIW7"/>
<feature type="transmembrane region" description="Helical" evidence="1">
    <location>
        <begin position="6"/>
        <end position="23"/>
    </location>
</feature>
<keyword evidence="1" id="KW-0472">Membrane</keyword>
<name>A0A646QIW7_9SAUR</name>
<gene>
    <name evidence="2" type="primary">ATP8</name>
</gene>